<name>A0ABU5EQ08_9FLAO</name>
<keyword evidence="1" id="KW-1133">Transmembrane helix</keyword>
<sequence length="93" mass="10823">MKLFLKLFLLVFLVDIILGFSLSFYFGHKEPGILIHIIDEIISFPISLWNRLFPKHGIYKNSTNIFWLIVIINALAQALVVFFTVKSVKRLKT</sequence>
<dbReference type="Proteomes" id="UP001285855">
    <property type="component" value="Unassembled WGS sequence"/>
</dbReference>
<keyword evidence="1" id="KW-0812">Transmembrane</keyword>
<reference evidence="2 3" key="1">
    <citation type="submission" date="2023-11" db="EMBL/GenBank/DDBJ databases">
        <title>Winogradskyella pelagius sp. nov., isolated from coastal sediment.</title>
        <authorList>
            <person name="Li F."/>
        </authorList>
    </citation>
    <scope>NUCLEOTIDE SEQUENCE [LARGE SCALE GENOMIC DNA]</scope>
    <source>
        <strain evidence="2 3">KCTC 23502</strain>
    </source>
</reference>
<evidence type="ECO:0000313" key="3">
    <source>
        <dbReference type="Proteomes" id="UP001285855"/>
    </source>
</evidence>
<dbReference type="EMBL" id="JAXDAE010000017">
    <property type="protein sequence ID" value="MDY2588432.1"/>
    <property type="molecule type" value="Genomic_DNA"/>
</dbReference>
<comment type="caution">
    <text evidence="2">The sequence shown here is derived from an EMBL/GenBank/DDBJ whole genome shotgun (WGS) entry which is preliminary data.</text>
</comment>
<accession>A0ABU5EQ08</accession>
<evidence type="ECO:0000256" key="1">
    <source>
        <dbReference type="SAM" id="Phobius"/>
    </source>
</evidence>
<organism evidence="2 3">
    <name type="scientific">Winogradskyella aquimaris</name>
    <dbReference type="NCBI Taxonomy" id="864074"/>
    <lineage>
        <taxon>Bacteria</taxon>
        <taxon>Pseudomonadati</taxon>
        <taxon>Bacteroidota</taxon>
        <taxon>Flavobacteriia</taxon>
        <taxon>Flavobacteriales</taxon>
        <taxon>Flavobacteriaceae</taxon>
        <taxon>Winogradskyella</taxon>
    </lineage>
</organism>
<feature type="transmembrane region" description="Helical" evidence="1">
    <location>
        <begin position="65"/>
        <end position="85"/>
    </location>
</feature>
<keyword evidence="3" id="KW-1185">Reference proteome</keyword>
<protein>
    <submittedName>
        <fullName evidence="2">Uncharacterized protein</fullName>
    </submittedName>
</protein>
<keyword evidence="1" id="KW-0472">Membrane</keyword>
<gene>
    <name evidence="2" type="ORF">SNF14_13870</name>
</gene>
<proteinExistence type="predicted"/>
<evidence type="ECO:0000313" key="2">
    <source>
        <dbReference type="EMBL" id="MDY2588432.1"/>
    </source>
</evidence>
<feature type="transmembrane region" description="Helical" evidence="1">
    <location>
        <begin position="7"/>
        <end position="27"/>
    </location>
</feature>
<dbReference type="RefSeq" id="WP_320556780.1">
    <property type="nucleotide sequence ID" value="NZ_JAXDAE010000017.1"/>
</dbReference>